<accession>A0ABD6BQP4</accession>
<keyword evidence="2" id="KW-1185">Reference proteome</keyword>
<dbReference type="Proteomes" id="UP001597139">
    <property type="component" value="Unassembled WGS sequence"/>
</dbReference>
<dbReference type="AlphaFoldDB" id="A0ABD6BQP4"/>
<dbReference type="EMBL" id="JBHUCZ010000002">
    <property type="protein sequence ID" value="MFD1567011.1"/>
    <property type="molecule type" value="Genomic_DNA"/>
</dbReference>
<name>A0ABD6BQP4_9EURY</name>
<evidence type="ECO:0000313" key="2">
    <source>
        <dbReference type="Proteomes" id="UP001597139"/>
    </source>
</evidence>
<dbReference type="RefSeq" id="WP_267646545.1">
    <property type="nucleotide sequence ID" value="NZ_JANHGR010000001.1"/>
</dbReference>
<protein>
    <recommendedName>
        <fullName evidence="3">C2H2-type domain-containing protein</fullName>
    </recommendedName>
</protein>
<evidence type="ECO:0008006" key="3">
    <source>
        <dbReference type="Google" id="ProtNLM"/>
    </source>
</evidence>
<sequence>MIRRSPNIRSKHFEVDEEEGEYTCKTCGDTYEEVDAIVHLMKVHGYETVDIILDEPLDD</sequence>
<proteinExistence type="predicted"/>
<comment type="caution">
    <text evidence="1">The sequence shown here is derived from an EMBL/GenBank/DDBJ whole genome shotgun (WGS) entry which is preliminary data.</text>
</comment>
<organism evidence="1 2">
    <name type="scientific">Halolamina litorea</name>
    <dbReference type="NCBI Taxonomy" id="1515593"/>
    <lineage>
        <taxon>Archaea</taxon>
        <taxon>Methanobacteriati</taxon>
        <taxon>Methanobacteriota</taxon>
        <taxon>Stenosarchaea group</taxon>
        <taxon>Halobacteria</taxon>
        <taxon>Halobacteriales</taxon>
        <taxon>Haloferacaceae</taxon>
    </lineage>
</organism>
<reference evidence="1 2" key="1">
    <citation type="journal article" date="2019" name="Int. J. Syst. Evol. Microbiol.">
        <title>The Global Catalogue of Microorganisms (GCM) 10K type strain sequencing project: providing services to taxonomists for standard genome sequencing and annotation.</title>
        <authorList>
            <consortium name="The Broad Institute Genomics Platform"/>
            <consortium name="The Broad Institute Genome Sequencing Center for Infectious Disease"/>
            <person name="Wu L."/>
            <person name="Ma J."/>
        </authorList>
    </citation>
    <scope>NUCLEOTIDE SEQUENCE [LARGE SCALE GENOMIC DNA]</scope>
    <source>
        <strain evidence="1 2">CGMCC 1.12859</strain>
    </source>
</reference>
<evidence type="ECO:0000313" key="1">
    <source>
        <dbReference type="EMBL" id="MFD1567011.1"/>
    </source>
</evidence>
<gene>
    <name evidence="1" type="ORF">ACFSAU_05870</name>
</gene>